<evidence type="ECO:0000313" key="3">
    <source>
        <dbReference type="Proteomes" id="UP001172684"/>
    </source>
</evidence>
<dbReference type="EMBL" id="JAPDRL010000017">
    <property type="protein sequence ID" value="KAJ9666750.1"/>
    <property type="molecule type" value="Genomic_DNA"/>
</dbReference>
<feature type="compositionally biased region" description="Polar residues" evidence="1">
    <location>
        <begin position="74"/>
        <end position="85"/>
    </location>
</feature>
<name>A0ABQ9NWJ2_9PEZI</name>
<sequence>MTTTTAKEPSFHERIQDYYAQKDKHYDPIINAFKDADTETNLSQVTVPIRTQDTMPVHPSEEVAEGNLTDLVAKQSSDSTASTHPMHQEDTGATSGGKASAMDHKANPGPVIAENLGEPESKEALRDRAKALNKDEDA</sequence>
<accession>A0ABQ9NWJ2</accession>
<evidence type="ECO:0000313" key="2">
    <source>
        <dbReference type="EMBL" id="KAJ9666750.1"/>
    </source>
</evidence>
<proteinExistence type="predicted"/>
<keyword evidence="3" id="KW-1185">Reference proteome</keyword>
<reference evidence="2" key="1">
    <citation type="submission" date="2022-10" db="EMBL/GenBank/DDBJ databases">
        <title>Culturing micro-colonial fungi from biological soil crusts in the Mojave desert and describing Neophaeococcomyces mojavensis, and introducing the new genera and species Taxawa tesnikishii.</title>
        <authorList>
            <person name="Kurbessoian T."/>
            <person name="Stajich J.E."/>
        </authorList>
    </citation>
    <scope>NUCLEOTIDE SEQUENCE</scope>
    <source>
        <strain evidence="2">TK_1</strain>
    </source>
</reference>
<protein>
    <recommendedName>
        <fullName evidence="4">SMP domain-containing protein</fullName>
    </recommendedName>
</protein>
<dbReference type="Proteomes" id="UP001172684">
    <property type="component" value="Unassembled WGS sequence"/>
</dbReference>
<feature type="region of interest" description="Disordered" evidence="1">
    <location>
        <begin position="51"/>
        <end position="138"/>
    </location>
</feature>
<organism evidence="2 3">
    <name type="scientific">Coniosporium apollinis</name>
    <dbReference type="NCBI Taxonomy" id="61459"/>
    <lineage>
        <taxon>Eukaryota</taxon>
        <taxon>Fungi</taxon>
        <taxon>Dikarya</taxon>
        <taxon>Ascomycota</taxon>
        <taxon>Pezizomycotina</taxon>
        <taxon>Dothideomycetes</taxon>
        <taxon>Dothideomycetes incertae sedis</taxon>
        <taxon>Coniosporium</taxon>
    </lineage>
</organism>
<evidence type="ECO:0008006" key="4">
    <source>
        <dbReference type="Google" id="ProtNLM"/>
    </source>
</evidence>
<comment type="caution">
    <text evidence="2">The sequence shown here is derived from an EMBL/GenBank/DDBJ whole genome shotgun (WGS) entry which is preliminary data.</text>
</comment>
<gene>
    <name evidence="2" type="ORF">H2201_003154</name>
</gene>
<evidence type="ECO:0000256" key="1">
    <source>
        <dbReference type="SAM" id="MobiDB-lite"/>
    </source>
</evidence>
<feature type="compositionally biased region" description="Basic and acidic residues" evidence="1">
    <location>
        <begin position="119"/>
        <end position="138"/>
    </location>
</feature>